<sequence length="273" mass="29764">MAGADREEVVHPGMKVAEVLARWPHLLEVLVEASPAFQKLKNPLLRRTMPALVTVAQAARIGGLEPEELVARLNRALGKEGAPVQGGGGGAESLLGTPPPPWLAAPVGFHLDVRPILEAGGEPFSRILAAAREVKPGERLVLEVLFEPIPLYRVLAKQGFLAWCEKVGERHYRAHFYRQGTAAEKGLAKAPPLTEADWEEVQAEVTIEENLEPPLPMMRVLEALAALKPGEKLLVHHVRRPVHLLARLEEEGHAYALKDLGPGKVKLLIRKGG</sequence>
<dbReference type="Proteomes" id="UP000053099">
    <property type="component" value="Unassembled WGS sequence"/>
</dbReference>
<dbReference type="InterPro" id="IPR018720">
    <property type="entry name" value="DUF2249"/>
</dbReference>
<dbReference type="InterPro" id="IPR036868">
    <property type="entry name" value="TusA-like_sf"/>
</dbReference>
<dbReference type="Gene3D" id="1.10.3910.10">
    <property type="entry name" value="SP0561-like"/>
    <property type="match status" value="1"/>
</dbReference>
<feature type="domain" description="DUF2249" evidence="2">
    <location>
        <begin position="211"/>
        <end position="271"/>
    </location>
</feature>
<evidence type="ECO:0000313" key="3">
    <source>
        <dbReference type="EMBL" id="KPD32461.1"/>
    </source>
</evidence>
<dbReference type="InterPro" id="IPR038062">
    <property type="entry name" value="ScdA-like_N_sf"/>
</dbReference>
<name>A0A0N1KQB8_THESC</name>
<proteinExistence type="predicted"/>
<dbReference type="SUPFAM" id="SSF64307">
    <property type="entry name" value="SirA-like"/>
    <property type="match status" value="1"/>
</dbReference>
<accession>A0A0N1KQB8</accession>
<dbReference type="AlphaFoldDB" id="A0A0N1KQB8"/>
<feature type="domain" description="DUF1858" evidence="1">
    <location>
        <begin position="14"/>
        <end position="70"/>
    </location>
</feature>
<dbReference type="SUPFAM" id="SSF140683">
    <property type="entry name" value="SP0561-like"/>
    <property type="match status" value="1"/>
</dbReference>
<gene>
    <name evidence="3" type="ORF">AN926_03370</name>
</gene>
<protein>
    <recommendedName>
        <fullName evidence="5">DUF2249 domain-containing protein</fullName>
    </recommendedName>
</protein>
<dbReference type="EMBL" id="LJJR01000007">
    <property type="protein sequence ID" value="KPD32461.1"/>
    <property type="molecule type" value="Genomic_DNA"/>
</dbReference>
<evidence type="ECO:0000313" key="4">
    <source>
        <dbReference type="Proteomes" id="UP000053099"/>
    </source>
</evidence>
<evidence type="ECO:0008006" key="5">
    <source>
        <dbReference type="Google" id="ProtNLM"/>
    </source>
</evidence>
<comment type="caution">
    <text evidence="3">The sequence shown here is derived from an EMBL/GenBank/DDBJ whole genome shotgun (WGS) entry which is preliminary data.</text>
</comment>
<evidence type="ECO:0000259" key="2">
    <source>
        <dbReference type="Pfam" id="PF10006"/>
    </source>
</evidence>
<organism evidence="3 4">
    <name type="scientific">Thermus scotoductus</name>
    <dbReference type="NCBI Taxonomy" id="37636"/>
    <lineage>
        <taxon>Bacteria</taxon>
        <taxon>Thermotogati</taxon>
        <taxon>Deinococcota</taxon>
        <taxon>Deinococci</taxon>
        <taxon>Thermales</taxon>
        <taxon>Thermaceae</taxon>
        <taxon>Thermus</taxon>
    </lineage>
</organism>
<evidence type="ECO:0000259" key="1">
    <source>
        <dbReference type="Pfam" id="PF08984"/>
    </source>
</evidence>
<dbReference type="Pfam" id="PF10006">
    <property type="entry name" value="DUF2249"/>
    <property type="match status" value="2"/>
</dbReference>
<dbReference type="PATRIC" id="fig|37636.3.peg.2406"/>
<dbReference type="InterPro" id="IPR015077">
    <property type="entry name" value="DUF1858"/>
</dbReference>
<dbReference type="Pfam" id="PF08984">
    <property type="entry name" value="DUF1858"/>
    <property type="match status" value="1"/>
</dbReference>
<reference evidence="3 4" key="1">
    <citation type="submission" date="2015-09" db="EMBL/GenBank/DDBJ databases">
        <title>Draft genome sequence of Thermus scotoductus strain K1 isolated from a geothermal spring in Nagorno-Karabakh, Armenia.</title>
        <authorList>
            <person name="Saghatelyan A."/>
            <person name="Poghosyan L."/>
            <person name="Panosyan H."/>
            <person name="Birkeland N.-K."/>
        </authorList>
    </citation>
    <scope>NUCLEOTIDE SEQUENCE [LARGE SCALE GENOMIC DNA]</scope>
    <source>
        <strain evidence="3 4">K1</strain>
    </source>
</reference>
<feature type="domain" description="DUF2249" evidence="2">
    <location>
        <begin position="111"/>
        <end position="176"/>
    </location>
</feature>